<keyword evidence="11" id="KW-0808">Transferase</keyword>
<dbReference type="InterPro" id="IPR006034">
    <property type="entry name" value="Asparaginase/glutaminase-like"/>
</dbReference>
<dbReference type="PIRSF" id="PIRSF001220">
    <property type="entry name" value="L-ASNase_gatD"/>
    <property type="match status" value="1"/>
</dbReference>
<dbReference type="CDD" id="cd08962">
    <property type="entry name" value="GatD"/>
    <property type="match status" value="1"/>
</dbReference>
<keyword evidence="3 5" id="KW-0067">ATP-binding</keyword>
<evidence type="ECO:0000256" key="1">
    <source>
        <dbReference type="ARBA" id="ARBA00022598"/>
    </source>
</evidence>
<dbReference type="AlphaFoldDB" id="A0A832Z079"/>
<dbReference type="PANTHER" id="PTHR11707">
    <property type="entry name" value="L-ASPARAGINASE"/>
    <property type="match status" value="1"/>
</dbReference>
<dbReference type="PANTHER" id="PTHR11707:SF28">
    <property type="entry name" value="60 KDA LYSOPHOSPHOLIPASE"/>
    <property type="match status" value="1"/>
</dbReference>
<evidence type="ECO:0000256" key="5">
    <source>
        <dbReference type="HAMAP-Rule" id="MF_00586"/>
    </source>
</evidence>
<dbReference type="GO" id="GO:0050567">
    <property type="term" value="F:glutaminyl-tRNA synthase (glutamine-hydrolyzing) activity"/>
    <property type="evidence" value="ECO:0007669"/>
    <property type="project" value="UniProtKB-UniRule"/>
</dbReference>
<dbReference type="EMBL" id="DQTV01000105">
    <property type="protein sequence ID" value="HIP57486.1"/>
    <property type="molecule type" value="Genomic_DNA"/>
</dbReference>
<evidence type="ECO:0000256" key="6">
    <source>
        <dbReference type="PROSITE-ProRule" id="PRU10100"/>
    </source>
</evidence>
<evidence type="ECO:0000256" key="7">
    <source>
        <dbReference type="RuleBase" id="RU004457"/>
    </source>
</evidence>
<dbReference type="InterPro" id="IPR040918">
    <property type="entry name" value="GatD_N"/>
</dbReference>
<dbReference type="Gene3D" id="3.40.50.40">
    <property type="match status" value="1"/>
</dbReference>
<dbReference type="InterPro" id="IPR011878">
    <property type="entry name" value="GatD"/>
</dbReference>
<dbReference type="GO" id="GO:0006450">
    <property type="term" value="P:regulation of translational fidelity"/>
    <property type="evidence" value="ECO:0007669"/>
    <property type="project" value="InterPro"/>
</dbReference>
<dbReference type="EC" id="6.3.5.-" evidence="5 7"/>
<feature type="active site" evidence="5">
    <location>
        <position position="106"/>
    </location>
</feature>
<dbReference type="Proteomes" id="UP000605805">
    <property type="component" value="Unassembled WGS sequence"/>
</dbReference>
<dbReference type="Pfam" id="PF17763">
    <property type="entry name" value="Asparaginase_C"/>
    <property type="match status" value="1"/>
</dbReference>
<dbReference type="InterPro" id="IPR037222">
    <property type="entry name" value="GatD_N_sf"/>
</dbReference>
<dbReference type="SMART" id="SM00870">
    <property type="entry name" value="Asparaginase"/>
    <property type="match status" value="1"/>
</dbReference>
<dbReference type="HAMAP" id="MF_00586">
    <property type="entry name" value="GatD"/>
    <property type="match status" value="1"/>
</dbReference>
<dbReference type="InterPro" id="IPR006033">
    <property type="entry name" value="AsnA_fam"/>
</dbReference>
<dbReference type="InterPro" id="IPR037152">
    <property type="entry name" value="L-asparaginase_N_sf"/>
</dbReference>
<dbReference type="GO" id="GO:0016740">
    <property type="term" value="F:transferase activity"/>
    <property type="evidence" value="ECO:0007669"/>
    <property type="project" value="UniProtKB-KW"/>
</dbReference>
<dbReference type="NCBIfam" id="NF003217">
    <property type="entry name" value="PRK04183.1"/>
    <property type="match status" value="1"/>
</dbReference>
<reference evidence="11" key="1">
    <citation type="journal article" date="2020" name="ISME J.">
        <title>Gammaproteobacteria mediating utilization of methyl-, sulfur- and petroleum organic compounds in deep ocean hydrothermal plumes.</title>
        <authorList>
            <person name="Zhou Z."/>
            <person name="Liu Y."/>
            <person name="Pan J."/>
            <person name="Cron B.R."/>
            <person name="Toner B.M."/>
            <person name="Anantharaman K."/>
            <person name="Breier J.A."/>
            <person name="Dick G.J."/>
            <person name="Li M."/>
        </authorList>
    </citation>
    <scope>NUCLEOTIDE SEQUENCE</scope>
    <source>
        <strain evidence="11">SZUA-1435</strain>
    </source>
</reference>
<comment type="caution">
    <text evidence="11">The sequence shown here is derived from an EMBL/GenBank/DDBJ whole genome shotgun (WGS) entry which is preliminary data.</text>
</comment>
<dbReference type="PROSITE" id="PS00917">
    <property type="entry name" value="ASN_GLN_ASE_2"/>
    <property type="match status" value="1"/>
</dbReference>
<dbReference type="SUPFAM" id="SSF53774">
    <property type="entry name" value="Glutaminase/Asparaginase"/>
    <property type="match status" value="1"/>
</dbReference>
<evidence type="ECO:0000313" key="11">
    <source>
        <dbReference type="EMBL" id="HIP57486.1"/>
    </source>
</evidence>
<feature type="active site" evidence="5 6">
    <location>
        <position position="182"/>
    </location>
</feature>
<keyword evidence="1 5" id="KW-0436">Ligase</keyword>
<comment type="catalytic activity">
    <reaction evidence="5 7">
        <text>L-glutamyl-tRNA(Gln) + L-glutamine + ATP + H2O = L-glutaminyl-tRNA(Gln) + L-glutamate + ADP + phosphate + H(+)</text>
        <dbReference type="Rhea" id="RHEA:17521"/>
        <dbReference type="Rhea" id="RHEA-COMP:9681"/>
        <dbReference type="Rhea" id="RHEA-COMP:9684"/>
        <dbReference type="ChEBI" id="CHEBI:15377"/>
        <dbReference type="ChEBI" id="CHEBI:15378"/>
        <dbReference type="ChEBI" id="CHEBI:29985"/>
        <dbReference type="ChEBI" id="CHEBI:30616"/>
        <dbReference type="ChEBI" id="CHEBI:43474"/>
        <dbReference type="ChEBI" id="CHEBI:58359"/>
        <dbReference type="ChEBI" id="CHEBI:78520"/>
        <dbReference type="ChEBI" id="CHEBI:78521"/>
        <dbReference type="ChEBI" id="CHEBI:456216"/>
    </reaction>
</comment>
<dbReference type="Pfam" id="PF00710">
    <property type="entry name" value="Asparaginase"/>
    <property type="match status" value="1"/>
</dbReference>
<evidence type="ECO:0000259" key="8">
    <source>
        <dbReference type="Pfam" id="PF00710"/>
    </source>
</evidence>
<dbReference type="Gene3D" id="2.30.30.520">
    <property type="match status" value="1"/>
</dbReference>
<evidence type="ECO:0000259" key="9">
    <source>
        <dbReference type="Pfam" id="PF17763"/>
    </source>
</evidence>
<feature type="active site" evidence="5">
    <location>
        <position position="261"/>
    </location>
</feature>
<dbReference type="GO" id="GO:0006520">
    <property type="term" value="P:amino acid metabolic process"/>
    <property type="evidence" value="ECO:0007669"/>
    <property type="project" value="InterPro"/>
</dbReference>
<dbReference type="GO" id="GO:0004067">
    <property type="term" value="F:asparaginase activity"/>
    <property type="evidence" value="ECO:0007669"/>
    <property type="project" value="UniProtKB-UniRule"/>
</dbReference>
<dbReference type="GO" id="GO:0006412">
    <property type="term" value="P:translation"/>
    <property type="evidence" value="ECO:0007669"/>
    <property type="project" value="UniProtKB-UniRule"/>
</dbReference>
<dbReference type="Gene3D" id="3.40.50.1170">
    <property type="entry name" value="L-asparaginase, N-terminal domain"/>
    <property type="match status" value="1"/>
</dbReference>
<sequence length="452" mass="49596">MSDPLPGYSDKVRDLLEKLGASIGCRIRLYLAPNTIVEGLLMPKHEFSASNTIVIKLDNGYNIGVGIESIKSIEVVECRELPRATVATIPFRHGLPRTRILGCGGTIASKVEYETGAVRPAMSPAELIELIPELAELTNIEVEVLFNILSEDMTPRHWVAIANAVHKAIEQGVDGVVITHGTDTMSYTAAALAFALQKLPTTIALVGAQRSSDRPSTDAALNLLAAVITTLNAPFGEVVVVMHGTPADTAALVHRGVKVRKMHSSRRDAFQSINDKPLALIDLVNRSLKVLNERYIPRAPRDELQFRPVFDERVALVKAYPGFQSEIIDMLVDRGFHGIVIEGTGLGHIGSHVIPSIKRAVEEGVAVVMTTQTLFGRVNMNVYTTGRKLIEVGVIPGEDMLPEVAYVKLSWVLAQTRDLEKVREMMLTNYVNEINPVHTPDLYPRWLEVPTV</sequence>
<comment type="similarity">
    <text evidence="5 7">Belongs to the asparaginase 1 family. GatD subfamily.</text>
</comment>
<comment type="function">
    <text evidence="5 7">Allows the formation of correctly charged Gln-tRNA(Gln) through the transamidation of misacylated Glu-tRNA(Gln) in organisms which lack glutaminyl-tRNA synthetase. The reaction takes place in the presence of glutamine and ATP through an activated gamma-phospho-Glu-tRNA(Gln). The GatDE system is specific for glutamate and does not act on aspartate.</text>
</comment>
<dbReference type="InterPro" id="IPR027475">
    <property type="entry name" value="Asparaginase/glutaminase_AS2"/>
</dbReference>
<feature type="active site" evidence="5">
    <location>
        <position position="183"/>
    </location>
</feature>
<feature type="domain" description="L-asparaginase N-terminal" evidence="8">
    <location>
        <begin position="100"/>
        <end position="285"/>
    </location>
</feature>
<dbReference type="InterPro" id="IPR036152">
    <property type="entry name" value="Asp/glu_Ase-like_sf"/>
</dbReference>
<protein>
    <recommendedName>
        <fullName evidence="5 7">Glutamyl-tRNA(Gln) amidotransferase subunit D</fullName>
        <shortName evidence="5">Glu-ADT subunit D</shortName>
        <ecNumber evidence="5 7">6.3.5.-</ecNumber>
    </recommendedName>
</protein>
<evidence type="ECO:0000256" key="3">
    <source>
        <dbReference type="ARBA" id="ARBA00022840"/>
    </source>
</evidence>
<dbReference type="NCBIfam" id="TIGR00519">
    <property type="entry name" value="asnASE_I"/>
    <property type="match status" value="1"/>
</dbReference>
<feature type="domain" description="Asparaginase/glutaminase C-terminal" evidence="9">
    <location>
        <begin position="313"/>
        <end position="426"/>
    </location>
</feature>
<feature type="domain" description="GatD N-terminal" evidence="10">
    <location>
        <begin position="24"/>
        <end position="76"/>
    </location>
</feature>
<gene>
    <name evidence="5 11" type="primary">gatD</name>
    <name evidence="11" type="ORF">EYH02_05415</name>
</gene>
<proteinExistence type="inferred from homology"/>
<evidence type="ECO:0000259" key="10">
    <source>
        <dbReference type="Pfam" id="PF18195"/>
    </source>
</evidence>
<dbReference type="Pfam" id="PF18195">
    <property type="entry name" value="GatD_N"/>
    <property type="match status" value="1"/>
</dbReference>
<evidence type="ECO:0000256" key="2">
    <source>
        <dbReference type="ARBA" id="ARBA00022741"/>
    </source>
</evidence>
<dbReference type="InterPro" id="IPR027474">
    <property type="entry name" value="L-asparaginase_N"/>
</dbReference>
<name>A0A832Z079_9CREN</name>
<dbReference type="PROSITE" id="PS51732">
    <property type="entry name" value="ASN_GLN_ASE_3"/>
    <property type="match status" value="1"/>
</dbReference>
<accession>A0A832Z079</accession>
<comment type="subunit">
    <text evidence="5 7">Heterodimer of GatD and GatE.</text>
</comment>
<evidence type="ECO:0000256" key="4">
    <source>
        <dbReference type="ARBA" id="ARBA00022917"/>
    </source>
</evidence>
<keyword evidence="2 5" id="KW-0547">Nucleotide-binding</keyword>
<organism evidence="11 12">
    <name type="scientific">Ignisphaera aggregans</name>
    <dbReference type="NCBI Taxonomy" id="334771"/>
    <lineage>
        <taxon>Archaea</taxon>
        <taxon>Thermoproteota</taxon>
        <taxon>Thermoprotei</taxon>
        <taxon>Desulfurococcales</taxon>
        <taxon>Desulfurococcaceae</taxon>
        <taxon>Ignisphaera</taxon>
    </lineage>
</organism>
<dbReference type="SUPFAM" id="SSF141300">
    <property type="entry name" value="GatD N-terminal domain-like"/>
    <property type="match status" value="1"/>
</dbReference>
<evidence type="ECO:0000313" key="12">
    <source>
        <dbReference type="Proteomes" id="UP000605805"/>
    </source>
</evidence>
<dbReference type="InterPro" id="IPR040919">
    <property type="entry name" value="Asparaginase_C"/>
</dbReference>
<keyword evidence="4 5" id="KW-0648">Protein biosynthesis</keyword>
<dbReference type="NCBIfam" id="TIGR02153">
    <property type="entry name" value="gatD_arch"/>
    <property type="match status" value="1"/>
</dbReference>
<dbReference type="GO" id="GO:0005524">
    <property type="term" value="F:ATP binding"/>
    <property type="evidence" value="ECO:0007669"/>
    <property type="project" value="UniProtKB-KW"/>
</dbReference>
<dbReference type="PIRSF" id="PIRSF500175">
    <property type="entry name" value="Glu_ADT_D"/>
    <property type="match status" value="1"/>
</dbReference>
<dbReference type="InterPro" id="IPR027473">
    <property type="entry name" value="L-asparaginase_C"/>
</dbReference>
<dbReference type="PRINTS" id="PR00139">
    <property type="entry name" value="ASNGLNASE"/>
</dbReference>